<dbReference type="EMBL" id="VDEM01000003">
    <property type="protein sequence ID" value="KAF0825630.1"/>
    <property type="molecule type" value="Genomic_DNA"/>
</dbReference>
<evidence type="ECO:0000313" key="2">
    <source>
        <dbReference type="Proteomes" id="UP000465778"/>
    </source>
</evidence>
<comment type="caution">
    <text evidence="1">The sequence shown here is derived from an EMBL/GenBank/DDBJ whole genome shotgun (WGS) entry which is preliminary data.</text>
</comment>
<accession>A0A800NFC5</accession>
<dbReference type="AlphaFoldDB" id="A0A800NFC5"/>
<reference evidence="1 2" key="1">
    <citation type="journal article" date="2020" name="G3 (Bethesda)">
        <title>Whole Genome Sequencing and Comparative Genomics of Two Nematicidal Bacillus Strains Reveals a Wide Range of Possible Virulence Factors.</title>
        <authorList>
            <person name="Susic N."/>
            <person name="Janezic S."/>
            <person name="Rupnik M."/>
            <person name="Geric Stare B."/>
        </authorList>
    </citation>
    <scope>NUCLEOTIDE SEQUENCE [LARGE SCALE GENOMIC DNA]</scope>
    <source>
        <strain evidence="1 2">I-1582</strain>
    </source>
</reference>
<dbReference type="RefSeq" id="WP_159344217.1">
    <property type="nucleotide sequence ID" value="NZ_JBALOT010000001.1"/>
</dbReference>
<proteinExistence type="predicted"/>
<dbReference type="Proteomes" id="UP000465778">
    <property type="component" value="Unassembled WGS sequence"/>
</dbReference>
<name>A0A800NFC5_CYTFI</name>
<sequence length="109" mass="11892">MKKLAGVLLSVLVIYVIFYDLNHGTLPAGQNPSMEASTIPSAETDTGFFEKKVNPGETVLSIIELNLDGPIPVGIDQVVSDFSELNNGMQPEEIKSGETYKFPKYSQDN</sequence>
<protein>
    <submittedName>
        <fullName evidence="1">Conserved protein YqfZ</fullName>
    </submittedName>
</protein>
<gene>
    <name evidence="1" type="ORF">KIS1582_0662</name>
</gene>
<dbReference type="OrthoDB" id="2691912at2"/>
<organism evidence="1 2">
    <name type="scientific">Cytobacillus firmus</name>
    <name type="common">Bacillus firmus</name>
    <dbReference type="NCBI Taxonomy" id="1399"/>
    <lineage>
        <taxon>Bacteria</taxon>
        <taxon>Bacillati</taxon>
        <taxon>Bacillota</taxon>
        <taxon>Bacilli</taxon>
        <taxon>Bacillales</taxon>
        <taxon>Bacillaceae</taxon>
        <taxon>Cytobacillus</taxon>
    </lineage>
</organism>
<evidence type="ECO:0000313" key="1">
    <source>
        <dbReference type="EMBL" id="KAF0825630.1"/>
    </source>
</evidence>